<dbReference type="InterPro" id="IPR036852">
    <property type="entry name" value="Peptidase_S8/S53_dom_sf"/>
</dbReference>
<organism evidence="2 3">
    <name type="scientific">Deinococcus aerius</name>
    <dbReference type="NCBI Taxonomy" id="200253"/>
    <lineage>
        <taxon>Bacteria</taxon>
        <taxon>Thermotogati</taxon>
        <taxon>Deinococcota</taxon>
        <taxon>Deinococci</taxon>
        <taxon>Deinococcales</taxon>
        <taxon>Deinococcaceae</taxon>
        <taxon>Deinococcus</taxon>
    </lineage>
</organism>
<dbReference type="OrthoDB" id="9759014at2"/>
<dbReference type="Gene3D" id="3.40.50.200">
    <property type="entry name" value="Peptidase S8/S53 domain"/>
    <property type="match status" value="1"/>
</dbReference>
<evidence type="ECO:0000313" key="3">
    <source>
        <dbReference type="Proteomes" id="UP000236569"/>
    </source>
</evidence>
<protein>
    <recommendedName>
        <fullName evidence="1">Peptidase S8/S53 domain-containing protein</fullName>
    </recommendedName>
</protein>
<proteinExistence type="predicted"/>
<dbReference type="Pfam" id="PF00082">
    <property type="entry name" value="Peptidase_S8"/>
    <property type="match status" value="1"/>
</dbReference>
<dbReference type="SUPFAM" id="SSF52743">
    <property type="entry name" value="Subtilisin-like"/>
    <property type="match status" value="1"/>
</dbReference>
<dbReference type="AlphaFoldDB" id="A0A2I9DJ53"/>
<sequence length="824" mass="90794">MTEPRRDLNHLYLEGPGQATRYEVQGNVRAHITPRDDRAAHAAALAGQLALARQALSGLPRDPAFPEGPQGQYLDFELTGRDADKALLQRLEGRQQGIEVASVRRDPATNRVIATVVVPETAAGTYDRRIHEYASQDTPGGQPKRASLVTNIEGIRHAALRSIFVGDAASLPGPGAAVWWEVWVRQGAAEEFRQVARRVELTVAEESLSFPDREVLLVHGSFDALSRIFLHTVVMAELRLSRDTPDVFVRMNNAEQAQWVDEAATRLLPPDASVQTAVLLLDSGVTRPHPLIATHLHPNDWQTWHPHWGPDDSGWDGHGTAMSGLILHGDVLAFLLSSAAARLSHRLESVKILPPAGHNPHHLYGRITQDAVRQMEGTNPERQRVICLAVTATFDVNRGRPTAWSAALDQLTSGGGDEPQRLAVVAAGNNTPAVPDLLSDYLGSADTAQVHSPAQAWNVLTVGAYTDKTNLLDPRYTGWWPVAPGGDLSPTSSTSVLWQEQWPIKPEIVMEGGNLIVNGGTFDAKHPDVRLLTADFDLTTGHLRDFGDTSAASALGARMAAQLAAEFPHYWPETIRALMVHSAEWTPAMQARLAGSRRLDVRNLLRRYGYGVPQLERARRSARNDLTLVVQDALRPFEAVGSRTRMNEMHLHRFPWSAIDTAALEGLDLEMRVTLSYFVEPNPSERGYAQRFRYASHGLRFAVKGPLETEADFKARIQRESLPNEGSSIRDAGNDHWAFGPRLRTSGSIHSDRWRGDITTLQACEAVLVYPVSGWWREKRGGTPPYVDRDARYALIVSLRAVEADVDIYTPIATALSIPVETTV</sequence>
<gene>
    <name evidence="2" type="ORF">DAERI_020398</name>
</gene>
<dbReference type="InterPro" id="IPR034074">
    <property type="entry name" value="Y4bN_pept_dom"/>
</dbReference>
<dbReference type="CDD" id="cd04847">
    <property type="entry name" value="Peptidases_S8_Subtilisin_like_2"/>
    <property type="match status" value="1"/>
</dbReference>
<reference evidence="3" key="1">
    <citation type="submission" date="2018-01" db="EMBL/GenBank/DDBJ databases">
        <title>Draft Genome Sequence of the Radioresistant Bacterium Deinococcus aerius TR0125, Isolated from the Higher Atmosphere above Japan.</title>
        <authorList>
            <person name="Satoh K."/>
            <person name="Arai H."/>
            <person name="Sanzen T."/>
            <person name="Kawaguchi Y."/>
            <person name="Hayashi H."/>
            <person name="Yokobori S."/>
            <person name="Yamagishi A."/>
            <person name="Oono Y."/>
            <person name="Narumi I."/>
        </authorList>
    </citation>
    <scope>NUCLEOTIDE SEQUENCE [LARGE SCALE GENOMIC DNA]</scope>
    <source>
        <strain evidence="3">TR0125</strain>
    </source>
</reference>
<name>A0A2I9DJ53_9DEIO</name>
<keyword evidence="3" id="KW-1185">Reference proteome</keyword>
<dbReference type="Proteomes" id="UP000236569">
    <property type="component" value="Unassembled WGS sequence"/>
</dbReference>
<dbReference type="RefSeq" id="WP_103128259.1">
    <property type="nucleotide sequence ID" value="NZ_BFAG01000002.1"/>
</dbReference>
<feature type="domain" description="Peptidase S8/S53" evidence="1">
    <location>
        <begin position="277"/>
        <end position="611"/>
    </location>
</feature>
<comment type="caution">
    <text evidence="2">The sequence shown here is derived from an EMBL/GenBank/DDBJ whole genome shotgun (WGS) entry which is preliminary data.</text>
</comment>
<dbReference type="GO" id="GO:0006508">
    <property type="term" value="P:proteolysis"/>
    <property type="evidence" value="ECO:0007669"/>
    <property type="project" value="InterPro"/>
</dbReference>
<dbReference type="InterPro" id="IPR000209">
    <property type="entry name" value="Peptidase_S8/S53_dom"/>
</dbReference>
<dbReference type="GO" id="GO:0004252">
    <property type="term" value="F:serine-type endopeptidase activity"/>
    <property type="evidence" value="ECO:0007669"/>
    <property type="project" value="InterPro"/>
</dbReference>
<accession>A0A2I9DJ53</accession>
<evidence type="ECO:0000259" key="1">
    <source>
        <dbReference type="Pfam" id="PF00082"/>
    </source>
</evidence>
<evidence type="ECO:0000313" key="2">
    <source>
        <dbReference type="EMBL" id="GBF04801.1"/>
    </source>
</evidence>
<dbReference type="EMBL" id="BFAG01000002">
    <property type="protein sequence ID" value="GBF04801.1"/>
    <property type="molecule type" value="Genomic_DNA"/>
</dbReference>